<dbReference type="GO" id="GO:0016020">
    <property type="term" value="C:membrane"/>
    <property type="evidence" value="ECO:0007669"/>
    <property type="project" value="TreeGrafter"/>
</dbReference>
<dbReference type="GO" id="GO:0043171">
    <property type="term" value="P:peptide catabolic process"/>
    <property type="evidence" value="ECO:0007669"/>
    <property type="project" value="TreeGrafter"/>
</dbReference>
<evidence type="ECO:0000256" key="2">
    <source>
        <dbReference type="ARBA" id="ARBA00022438"/>
    </source>
</evidence>
<dbReference type="InterPro" id="IPR014782">
    <property type="entry name" value="Peptidase_M1_dom"/>
</dbReference>
<comment type="caution">
    <text evidence="12">The sequence shown here is derived from an EMBL/GenBank/DDBJ whole genome shotgun (WGS) entry which is preliminary data.</text>
</comment>
<evidence type="ECO:0000256" key="5">
    <source>
        <dbReference type="ARBA" id="ARBA00022801"/>
    </source>
</evidence>
<feature type="binding site" evidence="8">
    <location>
        <position position="221"/>
    </location>
    <ligand>
        <name>Zn(2+)</name>
        <dbReference type="ChEBI" id="CHEBI:29105"/>
        <note>catalytic</note>
    </ligand>
</feature>
<dbReference type="Gene3D" id="2.60.40.1730">
    <property type="entry name" value="tricorn interacting facor f3 domain"/>
    <property type="match status" value="2"/>
</dbReference>
<dbReference type="EMBL" id="QKWP01000244">
    <property type="protein sequence ID" value="RIB23768.1"/>
    <property type="molecule type" value="Genomic_DNA"/>
</dbReference>
<keyword evidence="2" id="KW-0031">Aminopeptidase</keyword>
<comment type="cofactor">
    <cofactor evidence="8">
        <name>Zn(2+)</name>
        <dbReference type="ChEBI" id="CHEBI:29105"/>
    </cofactor>
    <text evidence="8">Binds 1 zinc ion per subunit.</text>
</comment>
<dbReference type="InterPro" id="IPR045357">
    <property type="entry name" value="Aminopeptidase_N-like_N"/>
</dbReference>
<keyword evidence="3" id="KW-0645">Protease</keyword>
<dbReference type="CDD" id="cd09601">
    <property type="entry name" value="M1_APN-Q_like"/>
    <property type="match status" value="1"/>
</dbReference>
<dbReference type="GO" id="GO:0005615">
    <property type="term" value="C:extracellular space"/>
    <property type="evidence" value="ECO:0007669"/>
    <property type="project" value="TreeGrafter"/>
</dbReference>
<evidence type="ECO:0000256" key="1">
    <source>
        <dbReference type="ARBA" id="ARBA00010136"/>
    </source>
</evidence>
<dbReference type="GO" id="GO:0042277">
    <property type="term" value="F:peptide binding"/>
    <property type="evidence" value="ECO:0007669"/>
    <property type="project" value="TreeGrafter"/>
</dbReference>
<evidence type="ECO:0000256" key="3">
    <source>
        <dbReference type="ARBA" id="ARBA00022670"/>
    </source>
</evidence>
<evidence type="ECO:0000259" key="11">
    <source>
        <dbReference type="Pfam" id="PF17900"/>
    </source>
</evidence>
<keyword evidence="13" id="KW-1185">Reference proteome</keyword>
<dbReference type="Proteomes" id="UP000266673">
    <property type="component" value="Unassembled WGS sequence"/>
</dbReference>
<feature type="domain" description="Aminopeptidase N-like N-terminal" evidence="11">
    <location>
        <begin position="66"/>
        <end position="133"/>
    </location>
</feature>
<evidence type="ECO:0000256" key="8">
    <source>
        <dbReference type="PIRSR" id="PIRSR634016-3"/>
    </source>
</evidence>
<dbReference type="OrthoDB" id="10031169at2759"/>
<dbReference type="SUPFAM" id="SSF55486">
    <property type="entry name" value="Metalloproteases ('zincins'), catalytic domain"/>
    <property type="match status" value="1"/>
</dbReference>
<keyword evidence="4 8" id="KW-0479">Metal-binding</keyword>
<dbReference type="GO" id="GO:0006508">
    <property type="term" value="P:proteolysis"/>
    <property type="evidence" value="ECO:0007669"/>
    <property type="project" value="UniProtKB-KW"/>
</dbReference>
<dbReference type="PRINTS" id="PR00756">
    <property type="entry name" value="ALADIPTASE"/>
</dbReference>
<evidence type="ECO:0000256" key="4">
    <source>
        <dbReference type="ARBA" id="ARBA00022723"/>
    </source>
</evidence>
<protein>
    <submittedName>
        <fullName evidence="12">Uncharacterized protein</fullName>
    </submittedName>
</protein>
<dbReference type="PANTHER" id="PTHR11533">
    <property type="entry name" value="PROTEASE M1 ZINC METALLOPROTEASE"/>
    <property type="match status" value="1"/>
</dbReference>
<dbReference type="STRING" id="44941.A0A397VPD8"/>
<evidence type="ECO:0000256" key="6">
    <source>
        <dbReference type="ARBA" id="ARBA00022833"/>
    </source>
</evidence>
<comment type="similarity">
    <text evidence="1">Belongs to the peptidase M1 family.</text>
</comment>
<dbReference type="InterPro" id="IPR042097">
    <property type="entry name" value="Aminopeptidase_N-like_N_sf"/>
</dbReference>
<dbReference type="Pfam" id="PF01433">
    <property type="entry name" value="Peptidase_M1"/>
    <property type="match status" value="1"/>
</dbReference>
<dbReference type="InterPro" id="IPR001930">
    <property type="entry name" value="Peptidase_M1"/>
</dbReference>
<keyword evidence="5" id="KW-0378">Hydrolase</keyword>
<dbReference type="Pfam" id="PF17900">
    <property type="entry name" value="Peptidase_M1_N"/>
    <property type="match status" value="1"/>
</dbReference>
<dbReference type="InterPro" id="IPR027268">
    <property type="entry name" value="Peptidase_M4/M1_CTD_sf"/>
</dbReference>
<sequence length="342" mass="38341">MLTLNVIEIHDKSAKLSNLSLKTNQSQNAINISYDTQKQTVSLTFPEELPTRSKVALHLEFTGILTDQMCATDARRVFPSWDEPAIKATFDITLIIPSELTALINMNVISENPHNGGKKCVKFATTTIMSTYYQLIAFIVGDLVYVETSTTGLHNGGKPVWVLFGIPYPLQKCDMVAIPDFEAGAMENWGLITYRTTAILFDPKASDAKFKQCIAYTVLMEGFQRGLQLDALRSSHPIEVPVNDPSEIHQIFDAISYFKDASVIRMLSNFIGENIILAGIRRYLKRHEYSNASTDDLWKALTEESGIDVGQFMKGWTKVVGYPVLTVTEPSHDTIHINTKYY</sequence>
<dbReference type="InterPro" id="IPR050344">
    <property type="entry name" value="Peptidase_M1_aminopeptidases"/>
</dbReference>
<organism evidence="12 13">
    <name type="scientific">Gigaspora rosea</name>
    <dbReference type="NCBI Taxonomy" id="44941"/>
    <lineage>
        <taxon>Eukaryota</taxon>
        <taxon>Fungi</taxon>
        <taxon>Fungi incertae sedis</taxon>
        <taxon>Mucoromycota</taxon>
        <taxon>Glomeromycotina</taxon>
        <taxon>Glomeromycetes</taxon>
        <taxon>Diversisporales</taxon>
        <taxon>Gigasporaceae</taxon>
        <taxon>Gigaspora</taxon>
    </lineage>
</organism>
<dbReference type="AlphaFoldDB" id="A0A397VPD8"/>
<feature type="site" description="Transition state stabilizer" evidence="9">
    <location>
        <position position="257"/>
    </location>
</feature>
<evidence type="ECO:0000313" key="12">
    <source>
        <dbReference type="EMBL" id="RIB23768.1"/>
    </source>
</evidence>
<evidence type="ECO:0000256" key="9">
    <source>
        <dbReference type="PIRSR" id="PIRSR634016-4"/>
    </source>
</evidence>
<dbReference type="GO" id="GO:0008270">
    <property type="term" value="F:zinc ion binding"/>
    <property type="evidence" value="ECO:0007669"/>
    <property type="project" value="InterPro"/>
</dbReference>
<dbReference type="SUPFAM" id="SSF63737">
    <property type="entry name" value="Leukotriene A4 hydrolase N-terminal domain"/>
    <property type="match status" value="1"/>
</dbReference>
<dbReference type="GO" id="GO:0070006">
    <property type="term" value="F:metalloaminopeptidase activity"/>
    <property type="evidence" value="ECO:0007669"/>
    <property type="project" value="TreeGrafter"/>
</dbReference>
<evidence type="ECO:0000259" key="10">
    <source>
        <dbReference type="Pfam" id="PF01433"/>
    </source>
</evidence>
<name>A0A397VPD8_9GLOM</name>
<keyword evidence="7" id="KW-0482">Metalloprotease</keyword>
<dbReference type="GO" id="GO:0005737">
    <property type="term" value="C:cytoplasm"/>
    <property type="evidence" value="ECO:0007669"/>
    <property type="project" value="TreeGrafter"/>
</dbReference>
<evidence type="ECO:0000313" key="13">
    <source>
        <dbReference type="Proteomes" id="UP000266673"/>
    </source>
</evidence>
<reference evidence="12 13" key="1">
    <citation type="submission" date="2018-06" db="EMBL/GenBank/DDBJ databases">
        <title>Comparative genomics reveals the genomic features of Rhizophagus irregularis, R. cerebriforme, R. diaphanum and Gigaspora rosea, and their symbiotic lifestyle signature.</title>
        <authorList>
            <person name="Morin E."/>
            <person name="San Clemente H."/>
            <person name="Chen E.C.H."/>
            <person name="De La Providencia I."/>
            <person name="Hainaut M."/>
            <person name="Kuo A."/>
            <person name="Kohler A."/>
            <person name="Murat C."/>
            <person name="Tang N."/>
            <person name="Roy S."/>
            <person name="Loubradou J."/>
            <person name="Henrissat B."/>
            <person name="Grigoriev I.V."/>
            <person name="Corradi N."/>
            <person name="Roux C."/>
            <person name="Martin F.M."/>
        </authorList>
    </citation>
    <scope>NUCLEOTIDE SEQUENCE [LARGE SCALE GENOMIC DNA]</scope>
    <source>
        <strain evidence="12 13">DAOM 194757</strain>
    </source>
</reference>
<dbReference type="Gene3D" id="1.10.390.10">
    <property type="entry name" value="Neutral Protease Domain 2"/>
    <property type="match status" value="2"/>
</dbReference>
<dbReference type="InterPro" id="IPR034016">
    <property type="entry name" value="M1_APN-typ"/>
</dbReference>
<accession>A0A397VPD8</accession>
<dbReference type="PANTHER" id="PTHR11533:SF174">
    <property type="entry name" value="PUROMYCIN-SENSITIVE AMINOPEPTIDASE-RELATED"/>
    <property type="match status" value="1"/>
</dbReference>
<evidence type="ECO:0000256" key="7">
    <source>
        <dbReference type="ARBA" id="ARBA00023049"/>
    </source>
</evidence>
<proteinExistence type="inferred from homology"/>
<keyword evidence="6 8" id="KW-0862">Zinc</keyword>
<gene>
    <name evidence="12" type="ORF">C2G38_2170265</name>
</gene>
<feature type="domain" description="Peptidase M1 membrane alanine aminopeptidase" evidence="10">
    <location>
        <begin position="217"/>
        <end position="316"/>
    </location>
</feature>